<accession>A0AAF0C4X7</accession>
<protein>
    <recommendedName>
        <fullName evidence="4">2TM domain-containing protein</fullName>
    </recommendedName>
</protein>
<gene>
    <name evidence="2" type="ORF">SG35_030175</name>
</gene>
<dbReference type="KEGG" id="tact:SG35_030175"/>
<reference evidence="2 3" key="1">
    <citation type="journal article" date="2015" name="Genome Announc.">
        <title>Draft Genome Sequences of Marine Isolates of Thalassomonas viridans and Thalassomonas actiniarum.</title>
        <authorList>
            <person name="Olonade I."/>
            <person name="van Zyl L.J."/>
            <person name="Trindade M."/>
        </authorList>
    </citation>
    <scope>NUCLEOTIDE SEQUENCE [LARGE SCALE GENOMIC DNA]</scope>
    <source>
        <strain evidence="2 3">A5K-106</strain>
    </source>
</reference>
<organism evidence="2 3">
    <name type="scientific">Thalassomonas actiniarum</name>
    <dbReference type="NCBI Taxonomy" id="485447"/>
    <lineage>
        <taxon>Bacteria</taxon>
        <taxon>Pseudomonadati</taxon>
        <taxon>Pseudomonadota</taxon>
        <taxon>Gammaproteobacteria</taxon>
        <taxon>Alteromonadales</taxon>
        <taxon>Colwelliaceae</taxon>
        <taxon>Thalassomonas</taxon>
    </lineage>
</organism>
<keyword evidence="1" id="KW-1133">Transmembrane helix</keyword>
<keyword evidence="3" id="KW-1185">Reference proteome</keyword>
<keyword evidence="1" id="KW-0812">Transmembrane</keyword>
<proteinExistence type="predicted"/>
<evidence type="ECO:0008006" key="4">
    <source>
        <dbReference type="Google" id="ProtNLM"/>
    </source>
</evidence>
<feature type="transmembrane region" description="Helical" evidence="1">
    <location>
        <begin position="52"/>
        <end position="70"/>
    </location>
</feature>
<dbReference type="AlphaFoldDB" id="A0AAF0C4X7"/>
<keyword evidence="1" id="KW-0472">Membrane</keyword>
<evidence type="ECO:0000313" key="2">
    <source>
        <dbReference type="EMBL" id="WDE02727.1"/>
    </source>
</evidence>
<reference evidence="2 3" key="2">
    <citation type="journal article" date="2022" name="Mar. Drugs">
        <title>Bioassay-Guided Fractionation Leads to the Detection of Cholic Acid Generated by the Rare Thalassomonas sp.</title>
        <authorList>
            <person name="Pheiffer F."/>
            <person name="Schneider Y.K."/>
            <person name="Hansen E.H."/>
            <person name="Andersen J.H."/>
            <person name="Isaksson J."/>
            <person name="Busche T."/>
            <person name="R C."/>
            <person name="Kalinowski J."/>
            <person name="Zyl L.V."/>
            <person name="Trindade M."/>
        </authorList>
    </citation>
    <scope>NUCLEOTIDE SEQUENCE [LARGE SCALE GENOMIC DNA]</scope>
    <source>
        <strain evidence="2 3">A5K-106</strain>
    </source>
</reference>
<name>A0AAF0C4X7_9GAMM</name>
<sequence>MPQKGRQEEKYFFDKPENVRRVIHSLVVICVLLFALDFVLHRHSSHPWEHMPGFYAFYGFIGCVLLVIIAKWMRMFLKRPPDYYLKEKQGDKINTEQTGKAGGKDVAP</sequence>
<evidence type="ECO:0000313" key="3">
    <source>
        <dbReference type="Proteomes" id="UP000032568"/>
    </source>
</evidence>
<evidence type="ECO:0000256" key="1">
    <source>
        <dbReference type="SAM" id="Phobius"/>
    </source>
</evidence>
<feature type="transmembrane region" description="Helical" evidence="1">
    <location>
        <begin position="21"/>
        <end position="40"/>
    </location>
</feature>
<dbReference type="EMBL" id="CP059736">
    <property type="protein sequence ID" value="WDE02727.1"/>
    <property type="molecule type" value="Genomic_DNA"/>
</dbReference>
<dbReference type="Proteomes" id="UP000032568">
    <property type="component" value="Chromosome pTact"/>
</dbReference>